<feature type="domain" description="C3H1-type" evidence="6">
    <location>
        <begin position="392"/>
        <end position="413"/>
    </location>
</feature>
<accession>A0A067QJ32</accession>
<feature type="zinc finger region" description="C3H1-type" evidence="4">
    <location>
        <begin position="392"/>
        <end position="413"/>
    </location>
</feature>
<feature type="domain" description="C3H1-type" evidence="6">
    <location>
        <begin position="23"/>
        <end position="50"/>
    </location>
</feature>
<feature type="region of interest" description="Disordered" evidence="5">
    <location>
        <begin position="48"/>
        <end position="84"/>
    </location>
</feature>
<feature type="region of interest" description="Disordered" evidence="5">
    <location>
        <begin position="1"/>
        <end position="26"/>
    </location>
</feature>
<feature type="domain" description="C3H1-type" evidence="6">
    <location>
        <begin position="113"/>
        <end position="141"/>
    </location>
</feature>
<dbReference type="Proteomes" id="UP000027265">
    <property type="component" value="Unassembled WGS sequence"/>
</dbReference>
<feature type="region of interest" description="Disordered" evidence="5">
    <location>
        <begin position="320"/>
        <end position="339"/>
    </location>
</feature>
<feature type="compositionally biased region" description="Low complexity" evidence="5">
    <location>
        <begin position="538"/>
        <end position="553"/>
    </location>
</feature>
<dbReference type="Pfam" id="PF00642">
    <property type="entry name" value="zf-CCCH"/>
    <property type="match status" value="1"/>
</dbReference>
<gene>
    <name evidence="7" type="ORF">JAAARDRAFT_189925</name>
</gene>
<feature type="compositionally biased region" description="Basic and acidic residues" evidence="5">
    <location>
        <begin position="463"/>
        <end position="474"/>
    </location>
</feature>
<dbReference type="OrthoDB" id="411372at2759"/>
<feature type="zinc finger region" description="C3H1-type" evidence="4">
    <location>
        <begin position="113"/>
        <end position="141"/>
    </location>
</feature>
<keyword evidence="1 4" id="KW-0479">Metal-binding</keyword>
<reference evidence="8" key="1">
    <citation type="journal article" date="2014" name="Proc. Natl. Acad. Sci. U.S.A.">
        <title>Extensive sampling of basidiomycete genomes demonstrates inadequacy of the white-rot/brown-rot paradigm for wood decay fungi.</title>
        <authorList>
            <person name="Riley R."/>
            <person name="Salamov A.A."/>
            <person name="Brown D.W."/>
            <person name="Nagy L.G."/>
            <person name="Floudas D."/>
            <person name="Held B.W."/>
            <person name="Levasseur A."/>
            <person name="Lombard V."/>
            <person name="Morin E."/>
            <person name="Otillar R."/>
            <person name="Lindquist E.A."/>
            <person name="Sun H."/>
            <person name="LaButti K.M."/>
            <person name="Schmutz J."/>
            <person name="Jabbour D."/>
            <person name="Luo H."/>
            <person name="Baker S.E."/>
            <person name="Pisabarro A.G."/>
            <person name="Walton J.D."/>
            <person name="Blanchette R.A."/>
            <person name="Henrissat B."/>
            <person name="Martin F."/>
            <person name="Cullen D."/>
            <person name="Hibbett D.S."/>
            <person name="Grigoriev I.V."/>
        </authorList>
    </citation>
    <scope>NUCLEOTIDE SEQUENCE [LARGE SCALE GENOMIC DNA]</scope>
    <source>
        <strain evidence="8">MUCL 33604</strain>
    </source>
</reference>
<keyword evidence="8" id="KW-1185">Reference proteome</keyword>
<organism evidence="7 8">
    <name type="scientific">Jaapia argillacea MUCL 33604</name>
    <dbReference type="NCBI Taxonomy" id="933084"/>
    <lineage>
        <taxon>Eukaryota</taxon>
        <taxon>Fungi</taxon>
        <taxon>Dikarya</taxon>
        <taxon>Basidiomycota</taxon>
        <taxon>Agaricomycotina</taxon>
        <taxon>Agaricomycetes</taxon>
        <taxon>Agaricomycetidae</taxon>
        <taxon>Jaapiales</taxon>
        <taxon>Jaapiaceae</taxon>
        <taxon>Jaapia</taxon>
    </lineage>
</organism>
<evidence type="ECO:0000256" key="4">
    <source>
        <dbReference type="PROSITE-ProRule" id="PRU00723"/>
    </source>
</evidence>
<dbReference type="STRING" id="933084.A0A067QJ32"/>
<dbReference type="GO" id="GO:0008270">
    <property type="term" value="F:zinc ion binding"/>
    <property type="evidence" value="ECO:0007669"/>
    <property type="project" value="UniProtKB-KW"/>
</dbReference>
<evidence type="ECO:0000256" key="2">
    <source>
        <dbReference type="ARBA" id="ARBA00022771"/>
    </source>
</evidence>
<name>A0A067QJ32_9AGAM</name>
<evidence type="ECO:0000256" key="5">
    <source>
        <dbReference type="SAM" id="MobiDB-lite"/>
    </source>
</evidence>
<sequence>MSSRMELSTAGTAPATSPPPRPTGVKRPCRYYNAGHCARGETCKFLHAPTSPSHNPIQENRRGRGGHRRRAASQQWGHSKPPGIFEDDGYHGMGRRSSYYVSPYPLADSINTAPPRQICMEYLVHGDCVYGEACPRFHPDPNPRAQSNVAATPFSPFSPTAQRHFFPPPVFVSQHPNFANPFVVQHAPPVSFTVDHPSIASLQLPHPSPRPSPSNKNSPFTATELRPPPSTPASSASSLAGISTGSSEDCSTSPYSLGPEGSLSGDTWPTVEELLSEEIDSCDLNAAGDEGKAGSEEVADHLAAHRHLLCPTPIHSSRAYTNSDSGIGRSRSGSPGSTDSFSAGVPLAPVSGLGFYPGHYPAYVVPSIPFAYPVQQGIPPISPIKQRSAPPPYKTKPCKFFYTEDGCPKGDKCTLYATRRFVVFVACMLTPRSTSSLHEPASPKVRARAHTVSSTGHMSRRKAAAESRSPHRPDGPPSSSGSEVDENGKKRNFFPITWRIIGGGVMMGNPTEPSKCRSCAKGSCTHGCDAAKPRRESASPASGDSSSTVSPATVHADDKTPPLPTTSLSRRKKKGLSLPLSHLILPSSTSEGVTIAVQGPAEPQDEPPNESVARMIGRARTASPRPRQSGADVSHPGIAAGTPSMSFNIYTSAFRPSHSCASIALVKHASHQPTS</sequence>
<evidence type="ECO:0000313" key="8">
    <source>
        <dbReference type="Proteomes" id="UP000027265"/>
    </source>
</evidence>
<dbReference type="InterPro" id="IPR036855">
    <property type="entry name" value="Znf_CCCH_sf"/>
</dbReference>
<keyword evidence="2 4" id="KW-0863">Zinc-finger</keyword>
<dbReference type="HOGENOM" id="CLU_407122_0_0_1"/>
<feature type="zinc finger region" description="C3H1-type" evidence="4">
    <location>
        <begin position="23"/>
        <end position="50"/>
    </location>
</feature>
<evidence type="ECO:0000256" key="1">
    <source>
        <dbReference type="ARBA" id="ARBA00022723"/>
    </source>
</evidence>
<dbReference type="InParanoid" id="A0A067QJ32"/>
<dbReference type="InterPro" id="IPR000571">
    <property type="entry name" value="Znf_CCCH"/>
</dbReference>
<feature type="region of interest" description="Disordered" evidence="5">
    <location>
        <begin position="512"/>
        <end position="574"/>
    </location>
</feature>
<protein>
    <recommendedName>
        <fullName evidence="6">C3H1-type domain-containing protein</fullName>
    </recommendedName>
</protein>
<feature type="region of interest" description="Disordered" evidence="5">
    <location>
        <begin position="201"/>
        <end position="267"/>
    </location>
</feature>
<evidence type="ECO:0000259" key="6">
    <source>
        <dbReference type="PROSITE" id="PS50103"/>
    </source>
</evidence>
<proteinExistence type="predicted"/>
<dbReference type="PROSITE" id="PS50103">
    <property type="entry name" value="ZF_C3H1"/>
    <property type="match status" value="3"/>
</dbReference>
<keyword evidence="3 4" id="KW-0862">Zinc</keyword>
<dbReference type="SUPFAM" id="SSF90229">
    <property type="entry name" value="CCCH zinc finger"/>
    <property type="match status" value="1"/>
</dbReference>
<dbReference type="SMART" id="SM00356">
    <property type="entry name" value="ZnF_C3H1"/>
    <property type="match status" value="3"/>
</dbReference>
<dbReference type="EMBL" id="KL197711">
    <property type="protein sequence ID" value="KDQ62631.1"/>
    <property type="molecule type" value="Genomic_DNA"/>
</dbReference>
<feature type="region of interest" description="Disordered" evidence="5">
    <location>
        <begin position="619"/>
        <end position="638"/>
    </location>
</feature>
<feature type="compositionally biased region" description="Polar residues" evidence="5">
    <location>
        <begin position="240"/>
        <end position="255"/>
    </location>
</feature>
<feature type="compositionally biased region" description="Low complexity" evidence="5">
    <location>
        <begin position="323"/>
        <end position="339"/>
    </location>
</feature>
<evidence type="ECO:0000256" key="3">
    <source>
        <dbReference type="ARBA" id="ARBA00022833"/>
    </source>
</evidence>
<dbReference type="Gene3D" id="4.10.1000.10">
    <property type="entry name" value="Zinc finger, CCCH-type"/>
    <property type="match status" value="1"/>
</dbReference>
<feature type="region of interest" description="Disordered" evidence="5">
    <location>
        <begin position="434"/>
        <end position="488"/>
    </location>
</feature>
<evidence type="ECO:0000313" key="7">
    <source>
        <dbReference type="EMBL" id="KDQ62631.1"/>
    </source>
</evidence>
<dbReference type="AlphaFoldDB" id="A0A067QJ32"/>